<evidence type="ECO:0000256" key="5">
    <source>
        <dbReference type="ARBA" id="ARBA00022679"/>
    </source>
</evidence>
<keyword evidence="12" id="KW-0670">Pyruvate</keyword>
<evidence type="ECO:0000259" key="15">
    <source>
        <dbReference type="Pfam" id="PF02887"/>
    </source>
</evidence>
<dbReference type="GO" id="GO:0005524">
    <property type="term" value="F:ATP binding"/>
    <property type="evidence" value="ECO:0007669"/>
    <property type="project" value="UniProtKB-KW"/>
</dbReference>
<keyword evidence="9" id="KW-0067">ATP-binding</keyword>
<keyword evidence="5 13" id="KW-0808">Transferase</keyword>
<evidence type="ECO:0000256" key="6">
    <source>
        <dbReference type="ARBA" id="ARBA00022723"/>
    </source>
</evidence>
<dbReference type="GO" id="GO:0030955">
    <property type="term" value="F:potassium ion binding"/>
    <property type="evidence" value="ECO:0007669"/>
    <property type="project" value="InterPro"/>
</dbReference>
<dbReference type="Pfam" id="PF02887">
    <property type="entry name" value="PK_C"/>
    <property type="match status" value="1"/>
</dbReference>
<evidence type="ECO:0000313" key="16">
    <source>
        <dbReference type="Ensembl" id="ENSSFOP00015005031.2"/>
    </source>
</evidence>
<keyword evidence="8 13" id="KW-0418">Kinase</keyword>
<dbReference type="AlphaFoldDB" id="A0A8C9QVA0"/>
<dbReference type="Gene3D" id="3.20.20.60">
    <property type="entry name" value="Phosphoenolpyruvate-binding domains"/>
    <property type="match status" value="1"/>
</dbReference>
<evidence type="ECO:0000256" key="1">
    <source>
        <dbReference type="ARBA" id="ARBA00001958"/>
    </source>
</evidence>
<evidence type="ECO:0000256" key="10">
    <source>
        <dbReference type="ARBA" id="ARBA00022842"/>
    </source>
</evidence>
<dbReference type="InterPro" id="IPR015795">
    <property type="entry name" value="Pyrv_Knase_C"/>
</dbReference>
<sequence>MQTHADRHLHSKQESSVLLLVKGVKPVAHRPYARLFFQSSTAEIELKKGNITRFTLDKSYKENLCIDNGLICLKVKEISEGEINVSLPVADLDLPAVSNRDAQNLRLDCSKVLRNKGKGVYIISKLENHKGICRSTMVACGKLGIEIPAQKVFVSQKMVIGYCKKAGKPVICATQVMQTMHKGRTLRCQGAYSSDTANIQVMLSPQTHIHEISQEAEAAVFHRQLFEELRRNTCLTQDPSEVVAVGAVESFKCCTKLFSKYAPHATITVVTQHAQTAQQLHLHHGVFPTKYLASQLAVAGMNANPRFAFIGTARGLFKARDAVLVVSGWCPGSGYTNIMRLVPVP</sequence>
<evidence type="ECO:0000256" key="2">
    <source>
        <dbReference type="ARBA" id="ARBA00004997"/>
    </source>
</evidence>
<evidence type="ECO:0000256" key="8">
    <source>
        <dbReference type="ARBA" id="ARBA00022777"/>
    </source>
</evidence>
<dbReference type="InterPro" id="IPR040442">
    <property type="entry name" value="Pyrv_kinase-like_dom_sf"/>
</dbReference>
<dbReference type="InterPro" id="IPR001697">
    <property type="entry name" value="Pyr_Knase"/>
</dbReference>
<protein>
    <recommendedName>
        <fullName evidence="4 13">Pyruvate kinase</fullName>
        <ecNumber evidence="4 13">2.7.1.40</ecNumber>
    </recommendedName>
</protein>
<keyword evidence="6" id="KW-0479">Metal-binding</keyword>
<evidence type="ECO:0000256" key="11">
    <source>
        <dbReference type="ARBA" id="ARBA00023152"/>
    </source>
</evidence>
<dbReference type="PANTHER" id="PTHR11817">
    <property type="entry name" value="PYRUVATE KINASE"/>
    <property type="match status" value="1"/>
</dbReference>
<dbReference type="EC" id="2.7.1.40" evidence="4 13"/>
<reference evidence="16 17" key="1">
    <citation type="submission" date="2019-04" db="EMBL/GenBank/DDBJ databases">
        <authorList>
            <consortium name="Wellcome Sanger Institute Data Sharing"/>
        </authorList>
    </citation>
    <scope>NUCLEOTIDE SEQUENCE [LARGE SCALE GENOMIC DNA]</scope>
</reference>
<dbReference type="InterPro" id="IPR015793">
    <property type="entry name" value="Pyrv_Knase_brl"/>
</dbReference>
<comment type="pathway">
    <text evidence="2 13">Carbohydrate degradation; glycolysis; pyruvate from D-glyceraldehyde 3-phosphate: step 5/5.</text>
</comment>
<dbReference type="SUPFAM" id="SSF51621">
    <property type="entry name" value="Phosphoenolpyruvate/pyruvate domain"/>
    <property type="match status" value="1"/>
</dbReference>
<evidence type="ECO:0000259" key="14">
    <source>
        <dbReference type="Pfam" id="PF00224"/>
    </source>
</evidence>
<proteinExistence type="inferred from homology"/>
<evidence type="ECO:0000256" key="12">
    <source>
        <dbReference type="ARBA" id="ARBA00023317"/>
    </source>
</evidence>
<dbReference type="Ensembl" id="ENSSFOT00015005111.2">
    <property type="protein sequence ID" value="ENSSFOP00015005031.2"/>
    <property type="gene ID" value="ENSSFOG00015002749.2"/>
</dbReference>
<dbReference type="Gene3D" id="3.40.1380.20">
    <property type="entry name" value="Pyruvate kinase, C-terminal domain"/>
    <property type="match status" value="1"/>
</dbReference>
<evidence type="ECO:0000256" key="3">
    <source>
        <dbReference type="ARBA" id="ARBA00008663"/>
    </source>
</evidence>
<evidence type="ECO:0000256" key="9">
    <source>
        <dbReference type="ARBA" id="ARBA00022840"/>
    </source>
</evidence>
<accession>A0A8C9QVA0</accession>
<evidence type="ECO:0000313" key="17">
    <source>
        <dbReference type="Proteomes" id="UP000694397"/>
    </source>
</evidence>
<dbReference type="InterPro" id="IPR036918">
    <property type="entry name" value="Pyrv_Knase_C_sf"/>
</dbReference>
<keyword evidence="7" id="KW-0547">Nucleotide-binding</keyword>
<dbReference type="GO" id="GO:0016301">
    <property type="term" value="F:kinase activity"/>
    <property type="evidence" value="ECO:0007669"/>
    <property type="project" value="UniProtKB-KW"/>
</dbReference>
<name>A0A8C9QVA0_SCLFO</name>
<organism evidence="16 17">
    <name type="scientific">Scleropages formosus</name>
    <name type="common">Asian bonytongue</name>
    <name type="synonym">Osteoglossum formosum</name>
    <dbReference type="NCBI Taxonomy" id="113540"/>
    <lineage>
        <taxon>Eukaryota</taxon>
        <taxon>Metazoa</taxon>
        <taxon>Chordata</taxon>
        <taxon>Craniata</taxon>
        <taxon>Vertebrata</taxon>
        <taxon>Euteleostomi</taxon>
        <taxon>Actinopterygii</taxon>
        <taxon>Neopterygii</taxon>
        <taxon>Teleostei</taxon>
        <taxon>Osteoglossocephala</taxon>
        <taxon>Osteoglossomorpha</taxon>
        <taxon>Osteoglossiformes</taxon>
        <taxon>Osteoglossidae</taxon>
        <taxon>Scleropages</taxon>
    </lineage>
</organism>
<comment type="catalytic activity">
    <reaction evidence="13">
        <text>pyruvate + ATP = phosphoenolpyruvate + ADP + H(+)</text>
        <dbReference type="Rhea" id="RHEA:18157"/>
        <dbReference type="ChEBI" id="CHEBI:15361"/>
        <dbReference type="ChEBI" id="CHEBI:15378"/>
        <dbReference type="ChEBI" id="CHEBI:30616"/>
        <dbReference type="ChEBI" id="CHEBI:58702"/>
        <dbReference type="ChEBI" id="CHEBI:456216"/>
        <dbReference type="EC" id="2.7.1.40"/>
    </reaction>
</comment>
<reference evidence="16" key="2">
    <citation type="submission" date="2025-08" db="UniProtKB">
        <authorList>
            <consortium name="Ensembl"/>
        </authorList>
    </citation>
    <scope>IDENTIFICATION</scope>
</reference>
<feature type="domain" description="Pyruvate kinase C-terminal" evidence="15">
    <location>
        <begin position="256"/>
        <end position="341"/>
    </location>
</feature>
<comment type="cofactor">
    <cofactor evidence="1">
        <name>K(+)</name>
        <dbReference type="ChEBI" id="CHEBI:29103"/>
    </cofactor>
</comment>
<comment type="similarity">
    <text evidence="3 13">Belongs to the pyruvate kinase family.</text>
</comment>
<dbReference type="GO" id="GO:0004743">
    <property type="term" value="F:pyruvate kinase activity"/>
    <property type="evidence" value="ECO:0007669"/>
    <property type="project" value="UniProtKB-EC"/>
</dbReference>
<dbReference type="Pfam" id="PF00224">
    <property type="entry name" value="PK"/>
    <property type="match status" value="1"/>
</dbReference>
<dbReference type="Proteomes" id="UP000694397">
    <property type="component" value="Chromosome 7"/>
</dbReference>
<dbReference type="PRINTS" id="PR01050">
    <property type="entry name" value="PYRUVTKNASE"/>
</dbReference>
<reference evidence="16" key="3">
    <citation type="submission" date="2025-09" db="UniProtKB">
        <authorList>
            <consortium name="Ensembl"/>
        </authorList>
    </citation>
    <scope>IDENTIFICATION</scope>
</reference>
<feature type="domain" description="Pyruvate kinase barrel" evidence="14">
    <location>
        <begin position="110"/>
        <end position="198"/>
    </location>
</feature>
<keyword evidence="17" id="KW-1185">Reference proteome</keyword>
<keyword evidence="10 13" id="KW-0460">Magnesium</keyword>
<dbReference type="GO" id="GO:0000287">
    <property type="term" value="F:magnesium ion binding"/>
    <property type="evidence" value="ECO:0007669"/>
    <property type="project" value="InterPro"/>
</dbReference>
<keyword evidence="11 13" id="KW-0324">Glycolysis</keyword>
<evidence type="ECO:0000256" key="4">
    <source>
        <dbReference type="ARBA" id="ARBA00012142"/>
    </source>
</evidence>
<dbReference type="UniPathway" id="UPA00109">
    <property type="reaction ID" value="UER00188"/>
</dbReference>
<evidence type="ECO:0000256" key="7">
    <source>
        <dbReference type="ARBA" id="ARBA00022741"/>
    </source>
</evidence>
<dbReference type="SUPFAM" id="SSF52935">
    <property type="entry name" value="PK C-terminal domain-like"/>
    <property type="match status" value="1"/>
</dbReference>
<evidence type="ECO:0000256" key="13">
    <source>
        <dbReference type="RuleBase" id="RU000504"/>
    </source>
</evidence>
<dbReference type="GeneTree" id="ENSGT00390000008859"/>
<dbReference type="InterPro" id="IPR015813">
    <property type="entry name" value="Pyrv/PenolPyrv_kinase-like_dom"/>
</dbReference>